<keyword evidence="2" id="KW-1185">Reference proteome</keyword>
<dbReference type="KEGG" id="mmh:Mmah_1937"/>
<dbReference type="EMBL" id="CP001994">
    <property type="protein sequence ID" value="ADE37432.1"/>
    <property type="molecule type" value="Genomic_DNA"/>
</dbReference>
<evidence type="ECO:0000313" key="1">
    <source>
        <dbReference type="EMBL" id="ADE37432.1"/>
    </source>
</evidence>
<dbReference type="HOGENOM" id="CLU_157878_0_0_2"/>
<sequence>MDKRYKWDILDIDLSFYYGGGSFVKISSIVFVYNADSGLLNEMKDYVHKIVSPASYGCKLCAITYGSTGMKDEWKVFIEQLGIPVRFLHRDEFVENYGNIEASFPCGYIETENDLELFISTEEMNKLNNLKELKILVRTKINSILD</sequence>
<gene>
    <name evidence="1" type="ordered locus">Mmah_1937</name>
</gene>
<protein>
    <submittedName>
        <fullName evidence="1">Uncharacterized protein</fullName>
    </submittedName>
</protein>
<dbReference type="Proteomes" id="UP000001059">
    <property type="component" value="Chromosome"/>
</dbReference>
<evidence type="ECO:0000313" key="2">
    <source>
        <dbReference type="Proteomes" id="UP000001059"/>
    </source>
</evidence>
<organism evidence="1 2">
    <name type="scientific">Methanohalophilus mahii (strain ATCC 35705 / DSM 5219 / SLP)</name>
    <dbReference type="NCBI Taxonomy" id="547558"/>
    <lineage>
        <taxon>Archaea</taxon>
        <taxon>Methanobacteriati</taxon>
        <taxon>Methanobacteriota</taxon>
        <taxon>Stenosarchaea group</taxon>
        <taxon>Methanomicrobia</taxon>
        <taxon>Methanosarcinales</taxon>
        <taxon>Methanosarcinaceae</taxon>
        <taxon>Methanohalophilus</taxon>
    </lineage>
</organism>
<proteinExistence type="predicted"/>
<dbReference type="AlphaFoldDB" id="D5E8E4"/>
<reference evidence="1 2" key="1">
    <citation type="submission" date="2010-03" db="EMBL/GenBank/DDBJ databases">
        <title>The complete genome of Methanohalophilus mahii DSM 5219.</title>
        <authorList>
            <consortium name="US DOE Joint Genome Institute (JGI-PGF)"/>
            <person name="Lucas S."/>
            <person name="Copeland A."/>
            <person name="Lapidus A."/>
            <person name="Glavina del Rio T."/>
            <person name="Dalin E."/>
            <person name="Tice H."/>
            <person name="Bruce D."/>
            <person name="Goodwin L."/>
            <person name="Pitluck S."/>
            <person name="Kyrpides N."/>
            <person name="Mavromatis K."/>
            <person name="Ivanova N."/>
            <person name="Lykidis A."/>
            <person name="Saunders E."/>
            <person name="Brettin T."/>
            <person name="Detter J.C."/>
            <person name="Han C."/>
            <person name="Land M."/>
            <person name="Hauser L."/>
            <person name="Markowitz V."/>
            <person name="Cheng J.-F."/>
            <person name="Hugenholtz P."/>
            <person name="Woyke T."/>
            <person name="Wu D."/>
            <person name="Spring S."/>
            <person name="Schneider S."/>
            <person name="Schroeder M."/>
            <person name="Klenk H.-P."/>
            <person name="Eisen J.A."/>
        </authorList>
    </citation>
    <scope>NUCLEOTIDE SEQUENCE [LARGE SCALE GENOMIC DNA]</scope>
    <source>
        <strain evidence="2">ATCC 35705 / DSM 5219 / SLP</strain>
    </source>
</reference>
<accession>D5E8E4</accession>
<name>D5E8E4_METMS</name>